<accession>A0AAU9J3K4</accession>
<keyword evidence="2" id="KW-1185">Reference proteome</keyword>
<sequence>MCKFNQDCPILDENCEYCKNMQHQSTSEFSLNPYSISDIQSLMIQAICQQNEVIALISNQSSELTDKVYKITENIKQIQYNSSKLYDCSSEFMNNVFNQPEGNSTPKLLLQILCGGNTNFKYKIALINEIPNPIYKERSFKILAKIVDFNGNLVTLSQQVHFKIMLFTTEDPPKNLKVNVSGQKIMRGTTETSSDSIISFSKVVFKEVTSHFKNGCFYLVILPTECKEIEPLIIENVAIKARKIVFKGKKIKEMIKDRLKNL</sequence>
<organism evidence="1 2">
    <name type="scientific">Blepharisma stoltei</name>
    <dbReference type="NCBI Taxonomy" id="1481888"/>
    <lineage>
        <taxon>Eukaryota</taxon>
        <taxon>Sar</taxon>
        <taxon>Alveolata</taxon>
        <taxon>Ciliophora</taxon>
        <taxon>Postciliodesmatophora</taxon>
        <taxon>Heterotrichea</taxon>
        <taxon>Heterotrichida</taxon>
        <taxon>Blepharismidae</taxon>
        <taxon>Blepharisma</taxon>
    </lineage>
</organism>
<evidence type="ECO:0000313" key="2">
    <source>
        <dbReference type="Proteomes" id="UP001162131"/>
    </source>
</evidence>
<dbReference type="EMBL" id="CAJZBQ010000024">
    <property type="protein sequence ID" value="CAG9319930.1"/>
    <property type="molecule type" value="Genomic_DNA"/>
</dbReference>
<gene>
    <name evidence="1" type="ORF">BSTOLATCC_MIC25174</name>
</gene>
<protein>
    <submittedName>
        <fullName evidence="1">Uncharacterized protein</fullName>
    </submittedName>
</protein>
<proteinExistence type="predicted"/>
<comment type="caution">
    <text evidence="1">The sequence shown here is derived from an EMBL/GenBank/DDBJ whole genome shotgun (WGS) entry which is preliminary data.</text>
</comment>
<reference evidence="1" key="1">
    <citation type="submission" date="2021-09" db="EMBL/GenBank/DDBJ databases">
        <authorList>
            <consortium name="AG Swart"/>
            <person name="Singh M."/>
            <person name="Singh A."/>
            <person name="Seah K."/>
            <person name="Emmerich C."/>
        </authorList>
    </citation>
    <scope>NUCLEOTIDE SEQUENCE</scope>
    <source>
        <strain evidence="1">ATCC30299</strain>
    </source>
</reference>
<dbReference type="Proteomes" id="UP001162131">
    <property type="component" value="Unassembled WGS sequence"/>
</dbReference>
<name>A0AAU9J3K4_9CILI</name>
<dbReference type="AlphaFoldDB" id="A0AAU9J3K4"/>
<evidence type="ECO:0000313" key="1">
    <source>
        <dbReference type="EMBL" id="CAG9319930.1"/>
    </source>
</evidence>